<keyword evidence="8" id="KW-1185">Reference proteome</keyword>
<dbReference type="Pfam" id="PF00158">
    <property type="entry name" value="Sigma54_activat"/>
    <property type="match status" value="1"/>
</dbReference>
<protein>
    <submittedName>
        <fullName evidence="7">Propionate catabolism operon regulatory protein PrpR</fullName>
    </submittedName>
</protein>
<dbReference type="PROSITE" id="PS50045">
    <property type="entry name" value="SIGMA54_INTERACT_4"/>
    <property type="match status" value="1"/>
</dbReference>
<dbReference type="Gene3D" id="1.10.10.60">
    <property type="entry name" value="Homeodomain-like"/>
    <property type="match status" value="1"/>
</dbReference>
<dbReference type="PROSITE" id="PS00676">
    <property type="entry name" value="SIGMA54_INTERACT_2"/>
    <property type="match status" value="1"/>
</dbReference>
<dbReference type="InterPro" id="IPR058031">
    <property type="entry name" value="AAA_lid_NorR"/>
</dbReference>
<dbReference type="CDD" id="cd00009">
    <property type="entry name" value="AAA"/>
    <property type="match status" value="1"/>
</dbReference>
<evidence type="ECO:0000256" key="4">
    <source>
        <dbReference type="ARBA" id="ARBA00023125"/>
    </source>
</evidence>
<dbReference type="SUPFAM" id="SSF52540">
    <property type="entry name" value="P-loop containing nucleoside triphosphate hydrolases"/>
    <property type="match status" value="1"/>
</dbReference>
<dbReference type="PROSITE" id="PS00675">
    <property type="entry name" value="SIGMA54_INTERACT_1"/>
    <property type="match status" value="1"/>
</dbReference>
<dbReference type="InterPro" id="IPR012704">
    <property type="entry name" value="Sig_transdc_resp-reg_PrpR"/>
</dbReference>
<dbReference type="Proteomes" id="UP000297258">
    <property type="component" value="Unassembled WGS sequence"/>
</dbReference>
<dbReference type="GO" id="GO:0005524">
    <property type="term" value="F:ATP binding"/>
    <property type="evidence" value="ECO:0007669"/>
    <property type="project" value="UniProtKB-KW"/>
</dbReference>
<dbReference type="Gene3D" id="1.20.5.170">
    <property type="match status" value="1"/>
</dbReference>
<dbReference type="GO" id="GO:0019629">
    <property type="term" value="P:propionate catabolic process, 2-methylcitrate cycle"/>
    <property type="evidence" value="ECO:0007669"/>
    <property type="project" value="InterPro"/>
</dbReference>
<dbReference type="NCBIfam" id="NF011953">
    <property type="entry name" value="PRK15424.1"/>
    <property type="match status" value="1"/>
</dbReference>
<dbReference type="Pfam" id="PF06506">
    <property type="entry name" value="PrpR_N"/>
    <property type="match status" value="1"/>
</dbReference>
<evidence type="ECO:0000256" key="5">
    <source>
        <dbReference type="ARBA" id="ARBA00023163"/>
    </source>
</evidence>
<dbReference type="InterPro" id="IPR025943">
    <property type="entry name" value="Sigma_54_int_dom_ATP-bd_2"/>
</dbReference>
<dbReference type="InterPro" id="IPR009057">
    <property type="entry name" value="Homeodomain-like_sf"/>
</dbReference>
<keyword evidence="4" id="KW-0238">DNA-binding</keyword>
<evidence type="ECO:0000313" key="7">
    <source>
        <dbReference type="EMBL" id="TFW28388.1"/>
    </source>
</evidence>
<dbReference type="Pfam" id="PF25601">
    <property type="entry name" value="AAA_lid_14"/>
    <property type="match status" value="1"/>
</dbReference>
<dbReference type="Gene3D" id="1.10.8.60">
    <property type="match status" value="1"/>
</dbReference>
<dbReference type="OrthoDB" id="9761705at2"/>
<keyword evidence="2" id="KW-0067">ATP-binding</keyword>
<dbReference type="AlphaFoldDB" id="A0A4Y9SP53"/>
<dbReference type="InterPro" id="IPR025944">
    <property type="entry name" value="Sigma_54_int_dom_CS"/>
</dbReference>
<dbReference type="InterPro" id="IPR010524">
    <property type="entry name" value="Sig_transdc_resp-reg_PrpR_N"/>
</dbReference>
<dbReference type="InterPro" id="IPR003593">
    <property type="entry name" value="AAA+_ATPase"/>
</dbReference>
<dbReference type="NCBIfam" id="TIGR02329">
    <property type="entry name" value="propionate_PrpR"/>
    <property type="match status" value="1"/>
</dbReference>
<dbReference type="GO" id="GO:0006355">
    <property type="term" value="P:regulation of DNA-templated transcription"/>
    <property type="evidence" value="ECO:0007669"/>
    <property type="project" value="InterPro"/>
</dbReference>
<sequence>MSHPPRNPTDTTDKPVIWTVSVSRLSDLFRDITLEYDHLALIEPIHLGFDEAARHIRERMATERCDVVVAAGSNAAYLKGRVSAPVVVAKASGFDVMQALTRARRVSPRIGLITYQESMPELIEFSSTFGITMAQRTYVTEEDARAGIKELKAAGVKAIVGAGLITDLAEEAGLTGVLMYSAASIRQAFDDALEMTRLMQLESKGRRRSAVPETLRARRGLVDLRGESPAMERLRQSVVLYARSPATVLIQGETGTGKELVAQAIHREAPRNLGPNRPFVAVNCGAIAESLLESELFGHEEGAFTGARRGGHAGLFEAANGGTLFLDEIGEMPLALQTRLLRVLEEREVMRVGGTRPVPIEVRVISATHCDLEARVREGRFRADLFYRLAVLRLSLPPLRERVDDLVLLAEWSLKQALAALGAGPHPNLHAEMAACAPLLEAYGWPGNVRELRNLMERIALFLAAEPLQALTPGFLLSVAPELGLQAGASSAPLSPTTAARGESAAEVLARFGGQRDATARYLGISRTTLWRRLRAGT</sequence>
<dbReference type="FunFam" id="3.40.50.300:FF:000006">
    <property type="entry name" value="DNA-binding transcriptional regulator NtrC"/>
    <property type="match status" value="1"/>
</dbReference>
<dbReference type="Gene3D" id="3.40.50.300">
    <property type="entry name" value="P-loop containing nucleotide triphosphate hydrolases"/>
    <property type="match status" value="1"/>
</dbReference>
<evidence type="ECO:0000313" key="8">
    <source>
        <dbReference type="Proteomes" id="UP000297258"/>
    </source>
</evidence>
<comment type="caution">
    <text evidence="7">The sequence shown here is derived from an EMBL/GenBank/DDBJ whole genome shotgun (WGS) entry which is preliminary data.</text>
</comment>
<dbReference type="EMBL" id="SPUM01000139">
    <property type="protein sequence ID" value="TFW28388.1"/>
    <property type="molecule type" value="Genomic_DNA"/>
</dbReference>
<dbReference type="InterPro" id="IPR002197">
    <property type="entry name" value="HTH_Fis"/>
</dbReference>
<dbReference type="SUPFAM" id="SSF46689">
    <property type="entry name" value="Homeodomain-like"/>
    <property type="match status" value="1"/>
</dbReference>
<dbReference type="GO" id="GO:0043565">
    <property type="term" value="F:sequence-specific DNA binding"/>
    <property type="evidence" value="ECO:0007669"/>
    <property type="project" value="InterPro"/>
</dbReference>
<dbReference type="InterPro" id="IPR027417">
    <property type="entry name" value="P-loop_NTPase"/>
</dbReference>
<dbReference type="RefSeq" id="WP_135191698.1">
    <property type="nucleotide sequence ID" value="NZ_SPUM01000139.1"/>
</dbReference>
<keyword evidence="5" id="KW-0804">Transcription</keyword>
<dbReference type="GO" id="GO:0000156">
    <property type="term" value="F:phosphorelay response regulator activity"/>
    <property type="evidence" value="ECO:0007669"/>
    <property type="project" value="InterPro"/>
</dbReference>
<dbReference type="GO" id="GO:0005737">
    <property type="term" value="C:cytoplasm"/>
    <property type="evidence" value="ECO:0007669"/>
    <property type="project" value="InterPro"/>
</dbReference>
<dbReference type="PANTHER" id="PTHR32071">
    <property type="entry name" value="TRANSCRIPTIONAL REGULATORY PROTEIN"/>
    <property type="match status" value="1"/>
</dbReference>
<dbReference type="Gene3D" id="3.40.50.2300">
    <property type="match status" value="1"/>
</dbReference>
<evidence type="ECO:0000256" key="2">
    <source>
        <dbReference type="ARBA" id="ARBA00022840"/>
    </source>
</evidence>
<evidence type="ECO:0000256" key="1">
    <source>
        <dbReference type="ARBA" id="ARBA00022741"/>
    </source>
</evidence>
<dbReference type="SMART" id="SM00382">
    <property type="entry name" value="AAA"/>
    <property type="match status" value="1"/>
</dbReference>
<proteinExistence type="predicted"/>
<dbReference type="InterPro" id="IPR002078">
    <property type="entry name" value="Sigma_54_int"/>
</dbReference>
<feature type="domain" description="Sigma-54 factor interaction" evidence="6">
    <location>
        <begin position="224"/>
        <end position="461"/>
    </location>
</feature>
<dbReference type="PROSITE" id="PS00688">
    <property type="entry name" value="SIGMA54_INTERACT_3"/>
    <property type="match status" value="1"/>
</dbReference>
<dbReference type="InterPro" id="IPR025662">
    <property type="entry name" value="Sigma_54_int_dom_ATP-bd_1"/>
</dbReference>
<dbReference type="Pfam" id="PF02954">
    <property type="entry name" value="HTH_8"/>
    <property type="match status" value="1"/>
</dbReference>
<dbReference type="SUPFAM" id="SSF159800">
    <property type="entry name" value="PrpR receptor domain-like"/>
    <property type="match status" value="1"/>
</dbReference>
<name>A0A4Y9SP53_9BURK</name>
<reference evidence="7 8" key="1">
    <citation type="submission" date="2019-03" db="EMBL/GenBank/DDBJ databases">
        <title>Draft genome of Massilia hortus sp. nov., a novel bacterial species of the Oxalobacteraceae family.</title>
        <authorList>
            <person name="Peta V."/>
            <person name="Raths R."/>
            <person name="Bucking H."/>
        </authorList>
    </citation>
    <scope>NUCLEOTIDE SEQUENCE [LARGE SCALE GENOMIC DNA]</scope>
    <source>
        <strain evidence="7 8">ONC3</strain>
    </source>
</reference>
<evidence type="ECO:0000256" key="3">
    <source>
        <dbReference type="ARBA" id="ARBA00023015"/>
    </source>
</evidence>
<keyword evidence="3" id="KW-0805">Transcription regulation</keyword>
<keyword evidence="1" id="KW-0547">Nucleotide-binding</keyword>
<accession>A0A4Y9SP53</accession>
<evidence type="ECO:0000259" key="6">
    <source>
        <dbReference type="PROSITE" id="PS50045"/>
    </source>
</evidence>
<dbReference type="PANTHER" id="PTHR32071:SF81">
    <property type="entry name" value="PROPIONATE CATABOLISM OPERON REGULATORY PROTEIN"/>
    <property type="match status" value="1"/>
</dbReference>
<organism evidence="7 8">
    <name type="scientific">Massilia horti</name>
    <dbReference type="NCBI Taxonomy" id="2562153"/>
    <lineage>
        <taxon>Bacteria</taxon>
        <taxon>Pseudomonadati</taxon>
        <taxon>Pseudomonadota</taxon>
        <taxon>Betaproteobacteria</taxon>
        <taxon>Burkholderiales</taxon>
        <taxon>Oxalobacteraceae</taxon>
        <taxon>Telluria group</taxon>
        <taxon>Massilia</taxon>
    </lineage>
</organism>
<gene>
    <name evidence="7" type="primary">prpR</name>
    <name evidence="7" type="ORF">E4O92_21425</name>
</gene>